<proteinExistence type="predicted"/>
<dbReference type="EMBL" id="GBRH01273387">
    <property type="protein sequence ID" value="JAD24508.1"/>
    <property type="molecule type" value="Transcribed_RNA"/>
</dbReference>
<name>A0A0A8YFL8_ARUDO</name>
<protein>
    <submittedName>
        <fullName evidence="1">Uncharacterized protein</fullName>
    </submittedName>
</protein>
<reference evidence="1" key="1">
    <citation type="submission" date="2014-09" db="EMBL/GenBank/DDBJ databases">
        <authorList>
            <person name="Magalhaes I.L.F."/>
            <person name="Oliveira U."/>
            <person name="Santos F.R."/>
            <person name="Vidigal T.H.D.A."/>
            <person name="Brescovit A.D."/>
            <person name="Santos A.J."/>
        </authorList>
    </citation>
    <scope>NUCLEOTIDE SEQUENCE</scope>
    <source>
        <tissue evidence="1">Shoot tissue taken approximately 20 cm above the soil surface</tissue>
    </source>
</reference>
<dbReference type="AlphaFoldDB" id="A0A0A8YFL8"/>
<sequence length="104" mass="11817">MLNIVLCNGCPSMLTAFISRACSQLPPLLHGLPQHSVFLLPSTSSHMTLSHAHDLPELHAPESPHSIKNLRKKNKELLIFENFRNRQINIDFESKTSYQKIQNT</sequence>
<organism evidence="1">
    <name type="scientific">Arundo donax</name>
    <name type="common">Giant reed</name>
    <name type="synonym">Donax arundinaceus</name>
    <dbReference type="NCBI Taxonomy" id="35708"/>
    <lineage>
        <taxon>Eukaryota</taxon>
        <taxon>Viridiplantae</taxon>
        <taxon>Streptophyta</taxon>
        <taxon>Embryophyta</taxon>
        <taxon>Tracheophyta</taxon>
        <taxon>Spermatophyta</taxon>
        <taxon>Magnoliopsida</taxon>
        <taxon>Liliopsida</taxon>
        <taxon>Poales</taxon>
        <taxon>Poaceae</taxon>
        <taxon>PACMAD clade</taxon>
        <taxon>Arundinoideae</taxon>
        <taxon>Arundineae</taxon>
        <taxon>Arundo</taxon>
    </lineage>
</organism>
<evidence type="ECO:0000313" key="1">
    <source>
        <dbReference type="EMBL" id="JAD24508.1"/>
    </source>
</evidence>
<accession>A0A0A8YFL8</accession>
<reference evidence="1" key="2">
    <citation type="journal article" date="2015" name="Data Brief">
        <title>Shoot transcriptome of the giant reed, Arundo donax.</title>
        <authorList>
            <person name="Barrero R.A."/>
            <person name="Guerrero F.D."/>
            <person name="Moolhuijzen P."/>
            <person name="Goolsby J.A."/>
            <person name="Tidwell J."/>
            <person name="Bellgard S.E."/>
            <person name="Bellgard M.I."/>
        </authorList>
    </citation>
    <scope>NUCLEOTIDE SEQUENCE</scope>
    <source>
        <tissue evidence="1">Shoot tissue taken approximately 20 cm above the soil surface</tissue>
    </source>
</reference>